<dbReference type="Proteomes" id="UP000094819">
    <property type="component" value="Unassembled WGS sequence"/>
</dbReference>
<gene>
    <name evidence="2" type="ORF">L198_08035</name>
</gene>
<feature type="region of interest" description="Disordered" evidence="1">
    <location>
        <begin position="339"/>
        <end position="378"/>
    </location>
</feature>
<proteinExistence type="predicted"/>
<reference evidence="2 3" key="1">
    <citation type="submission" date="2016-06" db="EMBL/GenBank/DDBJ databases">
        <title>Evolution of pathogenesis and genome organization in the Tremellales.</title>
        <authorList>
            <person name="Cuomo C."/>
            <person name="Litvintseva A."/>
            <person name="Heitman J."/>
            <person name="Chen Y."/>
            <person name="Sun S."/>
            <person name="Springer D."/>
            <person name="Dromer F."/>
            <person name="Young S."/>
            <person name="Zeng Q."/>
            <person name="Chapman S."/>
            <person name="Gujja S."/>
            <person name="Saif S."/>
            <person name="Birren B."/>
        </authorList>
    </citation>
    <scope>NUCLEOTIDE SEQUENCE [LARGE SCALE GENOMIC DNA]</scope>
    <source>
        <strain evidence="2 3">CBS 7118</strain>
    </source>
</reference>
<organism evidence="2 3">
    <name type="scientific">Cryptococcus wingfieldii CBS 7118</name>
    <dbReference type="NCBI Taxonomy" id="1295528"/>
    <lineage>
        <taxon>Eukaryota</taxon>
        <taxon>Fungi</taxon>
        <taxon>Dikarya</taxon>
        <taxon>Basidiomycota</taxon>
        <taxon>Agaricomycotina</taxon>
        <taxon>Tremellomycetes</taxon>
        <taxon>Tremellales</taxon>
        <taxon>Cryptococcaceae</taxon>
        <taxon>Cryptococcus</taxon>
    </lineage>
</organism>
<feature type="compositionally biased region" description="Pro residues" evidence="1">
    <location>
        <begin position="478"/>
        <end position="489"/>
    </location>
</feature>
<dbReference type="EMBL" id="AWGH01000050">
    <property type="protein sequence ID" value="ODN77300.1"/>
    <property type="molecule type" value="Genomic_DNA"/>
</dbReference>
<feature type="compositionally biased region" description="Polar residues" evidence="1">
    <location>
        <begin position="353"/>
        <end position="364"/>
    </location>
</feature>
<evidence type="ECO:0000256" key="1">
    <source>
        <dbReference type="SAM" id="MobiDB-lite"/>
    </source>
</evidence>
<accession>A0A1E3HLT6</accession>
<keyword evidence="3" id="KW-1185">Reference proteome</keyword>
<dbReference type="OrthoDB" id="10359550at2759"/>
<feature type="compositionally biased region" description="Low complexity" evidence="1">
    <location>
        <begin position="442"/>
        <end position="460"/>
    </location>
</feature>
<dbReference type="RefSeq" id="XP_019028007.1">
    <property type="nucleotide sequence ID" value="XM_019180008.1"/>
</dbReference>
<feature type="region of interest" description="Disordered" evidence="1">
    <location>
        <begin position="275"/>
        <end position="313"/>
    </location>
</feature>
<dbReference type="GeneID" id="30197246"/>
<feature type="compositionally biased region" description="Low complexity" evidence="1">
    <location>
        <begin position="339"/>
        <end position="352"/>
    </location>
</feature>
<sequence length="548" mass="60248">MLTTRLLKIAIPKAESSKQAQQRVAHMARCISSIKGKERETCRMSTFYCGDIPDEDIAPPSSFPPIISRLLSARLYRLATFHVVQTPSLAKDLALLESLSTHLEYNGAWRLAEGLRGISWKGGKARLGVTRRKGEEVGRIVERANQLGENRHQPPSSFWLGLENEAGLDDAASSGEQHALSRRISKRRSIPLSLASLPSEISKYLPPSFLYSSSCANEPEDHLLRLSHTLLAIISHQADFPSQGLDQRTKEVVVGLWIAYARGYLRGRRRNGEYTSEIEDGKEPGEGASGGVWGEKKGEGWDGREGSRAEGWDLPPTAETVMLLFRHISLLLAPPTIPSSHSSSSNLLPSLPITQSTQSTSPNIPSLPASTLLEPGQGTEKKKLLEEEGLEVDEEERRQQKEYEWDHLCRPLCRYTLRLLRLARSYHSRYPPVYQSPSEVGSMLAKPASSSASPSLLSAVSPPPPFSETALPLSAQHSPPPPPPSPFPSSPFSSSSPPTAPCLPQEIYLRRKAAWERQLAHQVGEYGKEVRGWMGARKGVLLGGSFGV</sequence>
<comment type="caution">
    <text evidence="2">The sequence shown here is derived from an EMBL/GenBank/DDBJ whole genome shotgun (WGS) entry which is preliminary data.</text>
</comment>
<protein>
    <submittedName>
        <fullName evidence="2">Uncharacterized protein</fullName>
    </submittedName>
</protein>
<feature type="region of interest" description="Disordered" evidence="1">
    <location>
        <begin position="435"/>
        <end position="499"/>
    </location>
</feature>
<evidence type="ECO:0000313" key="2">
    <source>
        <dbReference type="EMBL" id="ODN77300.1"/>
    </source>
</evidence>
<evidence type="ECO:0000313" key="3">
    <source>
        <dbReference type="Proteomes" id="UP000094819"/>
    </source>
</evidence>
<name>A0A1E3HLT6_9TREE</name>
<dbReference type="AlphaFoldDB" id="A0A1E3HLT6"/>
<feature type="compositionally biased region" description="Basic and acidic residues" evidence="1">
    <location>
        <begin position="294"/>
        <end position="311"/>
    </location>
</feature>